<dbReference type="GO" id="GO:0009245">
    <property type="term" value="P:lipid A biosynthetic process"/>
    <property type="evidence" value="ECO:0007669"/>
    <property type="project" value="TreeGrafter"/>
</dbReference>
<dbReference type="InterPro" id="IPR051158">
    <property type="entry name" value="Metallophosphoesterase_sf"/>
</dbReference>
<protein>
    <submittedName>
        <fullName evidence="4">Phosphoesterase</fullName>
    </submittedName>
</protein>
<dbReference type="PANTHER" id="PTHR31302:SF31">
    <property type="entry name" value="PHOSPHODIESTERASE YAEI"/>
    <property type="match status" value="1"/>
</dbReference>
<gene>
    <name evidence="4" type="ORF">Rumeso_01094</name>
</gene>
<keyword evidence="2" id="KW-0378">Hydrolase</keyword>
<dbReference type="EMBL" id="AOSK01000030">
    <property type="protein sequence ID" value="EYD77387.1"/>
    <property type="molecule type" value="Genomic_DNA"/>
</dbReference>
<dbReference type="RefSeq" id="WP_037277905.1">
    <property type="nucleotide sequence ID" value="NZ_KK088543.1"/>
</dbReference>
<dbReference type="InterPro" id="IPR004843">
    <property type="entry name" value="Calcineurin-like_PHP"/>
</dbReference>
<dbReference type="InterPro" id="IPR029052">
    <property type="entry name" value="Metallo-depent_PP-like"/>
</dbReference>
<dbReference type="OrthoDB" id="9780884at2"/>
<feature type="domain" description="Calcineurin-like phosphoesterase" evidence="3">
    <location>
        <begin position="53"/>
        <end position="242"/>
    </location>
</feature>
<evidence type="ECO:0000313" key="5">
    <source>
        <dbReference type="Proteomes" id="UP000019666"/>
    </source>
</evidence>
<dbReference type="Gene3D" id="3.60.21.10">
    <property type="match status" value="1"/>
</dbReference>
<dbReference type="PANTHER" id="PTHR31302">
    <property type="entry name" value="TRANSMEMBRANE PROTEIN WITH METALLOPHOSPHOESTERASE DOMAIN-RELATED"/>
    <property type="match status" value="1"/>
</dbReference>
<keyword evidence="1" id="KW-0479">Metal-binding</keyword>
<dbReference type="PROSITE" id="PS51257">
    <property type="entry name" value="PROKAR_LIPOPROTEIN"/>
    <property type="match status" value="1"/>
</dbReference>
<keyword evidence="5" id="KW-1185">Reference proteome</keyword>
<evidence type="ECO:0000259" key="3">
    <source>
        <dbReference type="Pfam" id="PF00149"/>
    </source>
</evidence>
<sequence>MRLTRRRVLAWTAGLLAAPATLGACAVGVEPLLLERVVSYRVTPSTWGATPTLRIAVLADLHACEPWMTERRIESIVAQCNALGADLVVLLGDYVAGHRFTTGQVPSPNWSRPLARLVAPLGVYAILGNHDWWADETAQRQGRGPVLGRLALEAAGIRVLENEAVRLSLNGSAFWLAGLADQLALLPGRQWGRTRMTRLDDLPGTLAQIPDGAPVVLLAHEPDIFPQVPPSVALTLSGHTHGGQVRLLGYSPVVPSRFGNRYAYGHVVEEDRHLIVSGGLGCSIAPVRLGVPPEINLVEVAGPALA</sequence>
<dbReference type="InterPro" id="IPR006311">
    <property type="entry name" value="TAT_signal"/>
</dbReference>
<accession>A0A017HSA8</accession>
<dbReference type="PATRIC" id="fig|442562.3.peg.1086"/>
<dbReference type="PROSITE" id="PS51318">
    <property type="entry name" value="TAT"/>
    <property type="match status" value="1"/>
</dbReference>
<dbReference type="GO" id="GO:0046872">
    <property type="term" value="F:metal ion binding"/>
    <property type="evidence" value="ECO:0007669"/>
    <property type="project" value="UniProtKB-KW"/>
</dbReference>
<dbReference type="Proteomes" id="UP000019666">
    <property type="component" value="Unassembled WGS sequence"/>
</dbReference>
<evidence type="ECO:0000256" key="2">
    <source>
        <dbReference type="ARBA" id="ARBA00022801"/>
    </source>
</evidence>
<evidence type="ECO:0000256" key="1">
    <source>
        <dbReference type="ARBA" id="ARBA00022723"/>
    </source>
</evidence>
<dbReference type="Pfam" id="PF00149">
    <property type="entry name" value="Metallophos"/>
    <property type="match status" value="1"/>
</dbReference>
<dbReference type="SUPFAM" id="SSF56300">
    <property type="entry name" value="Metallo-dependent phosphatases"/>
    <property type="match status" value="1"/>
</dbReference>
<comment type="caution">
    <text evidence="4">The sequence shown here is derived from an EMBL/GenBank/DDBJ whole genome shotgun (WGS) entry which is preliminary data.</text>
</comment>
<dbReference type="GO" id="GO:0016020">
    <property type="term" value="C:membrane"/>
    <property type="evidence" value="ECO:0007669"/>
    <property type="project" value="GOC"/>
</dbReference>
<organism evidence="4 5">
    <name type="scientific">Rubellimicrobium mesophilum DSM 19309</name>
    <dbReference type="NCBI Taxonomy" id="442562"/>
    <lineage>
        <taxon>Bacteria</taxon>
        <taxon>Pseudomonadati</taxon>
        <taxon>Pseudomonadota</taxon>
        <taxon>Alphaproteobacteria</taxon>
        <taxon>Rhodobacterales</taxon>
        <taxon>Roseobacteraceae</taxon>
        <taxon>Rubellimicrobium</taxon>
    </lineage>
</organism>
<dbReference type="AlphaFoldDB" id="A0A017HSA8"/>
<evidence type="ECO:0000313" key="4">
    <source>
        <dbReference type="EMBL" id="EYD77387.1"/>
    </source>
</evidence>
<dbReference type="CDD" id="cd07385">
    <property type="entry name" value="MPP_YkuE_C"/>
    <property type="match status" value="1"/>
</dbReference>
<name>A0A017HSA8_9RHOB</name>
<dbReference type="GO" id="GO:0008758">
    <property type="term" value="F:UDP-2,3-diacylglucosamine hydrolase activity"/>
    <property type="evidence" value="ECO:0007669"/>
    <property type="project" value="TreeGrafter"/>
</dbReference>
<proteinExistence type="predicted"/>
<dbReference type="HOGENOM" id="CLU_025443_3_1_5"/>
<reference evidence="4 5" key="1">
    <citation type="submission" date="2013-02" db="EMBL/GenBank/DDBJ databases">
        <authorList>
            <person name="Fiebig A."/>
            <person name="Goeker M."/>
            <person name="Klenk H.-P.P."/>
        </authorList>
    </citation>
    <scope>NUCLEOTIDE SEQUENCE [LARGE SCALE GENOMIC DNA]</scope>
    <source>
        <strain evidence="4 5">DSM 19309</strain>
    </source>
</reference>